<dbReference type="Gene3D" id="3.40.30.10">
    <property type="entry name" value="Glutaredoxin"/>
    <property type="match status" value="1"/>
</dbReference>
<keyword evidence="5" id="KW-1015">Disulfide bond</keyword>
<name>A0ABR4IW93_9EURO</name>
<gene>
    <name evidence="11" type="ORF">BDW59DRAFT_140258</name>
</gene>
<evidence type="ECO:0000256" key="6">
    <source>
        <dbReference type="ARBA" id="ARBA00023284"/>
    </source>
</evidence>
<evidence type="ECO:0000256" key="3">
    <source>
        <dbReference type="ARBA" id="ARBA00022862"/>
    </source>
</evidence>
<dbReference type="EC" id="1.11.1.24" evidence="1"/>
<evidence type="ECO:0000259" key="10">
    <source>
        <dbReference type="PROSITE" id="PS51352"/>
    </source>
</evidence>
<reference evidence="11 12" key="1">
    <citation type="submission" date="2024-07" db="EMBL/GenBank/DDBJ databases">
        <title>Section-level genome sequencing and comparative genomics of Aspergillus sections Usti and Cavernicolus.</title>
        <authorList>
            <consortium name="Lawrence Berkeley National Laboratory"/>
            <person name="Nybo J.L."/>
            <person name="Vesth T.C."/>
            <person name="Theobald S."/>
            <person name="Frisvad J.C."/>
            <person name="Larsen T.O."/>
            <person name="Kjaerboelling I."/>
            <person name="Rothschild-Mancinelli K."/>
            <person name="Lyhne E.K."/>
            <person name="Kogle M.E."/>
            <person name="Barry K."/>
            <person name="Clum A."/>
            <person name="Na H."/>
            <person name="Ledsgaard L."/>
            <person name="Lin J."/>
            <person name="Lipzen A."/>
            <person name="Kuo A."/>
            <person name="Riley R."/>
            <person name="Mondo S."/>
            <person name="LaButti K."/>
            <person name="Haridas S."/>
            <person name="Pangalinan J."/>
            <person name="Salamov A.A."/>
            <person name="Simmons B.A."/>
            <person name="Magnuson J.K."/>
            <person name="Chen J."/>
            <person name="Drula E."/>
            <person name="Henrissat B."/>
            <person name="Wiebenga A."/>
            <person name="Lubbers R.J."/>
            <person name="Gomes A.C."/>
            <person name="Makela M.R."/>
            <person name="Stajich J."/>
            <person name="Grigoriev I.V."/>
            <person name="Mortensen U.H."/>
            <person name="De vries R.P."/>
            <person name="Baker S.E."/>
            <person name="Andersen M.R."/>
        </authorList>
    </citation>
    <scope>NUCLEOTIDE SEQUENCE [LARGE SCALE GENOMIC DNA]</scope>
    <source>
        <strain evidence="11 12">CBS 600.67</strain>
    </source>
</reference>
<dbReference type="PANTHER" id="PTHR42801">
    <property type="entry name" value="THIOREDOXIN-DEPENDENT PEROXIDE REDUCTASE"/>
    <property type="match status" value="1"/>
</dbReference>
<dbReference type="EMBL" id="JBFXLS010000009">
    <property type="protein sequence ID" value="KAL2831539.1"/>
    <property type="molecule type" value="Genomic_DNA"/>
</dbReference>
<keyword evidence="6" id="KW-0676">Redox-active center</keyword>
<accession>A0ABR4IW93</accession>
<evidence type="ECO:0000313" key="11">
    <source>
        <dbReference type="EMBL" id="KAL2831539.1"/>
    </source>
</evidence>
<sequence length="216" mass="23825">MSLNAQLSATLSRFKETAPEAIKTPILEARAQFEKTFDASAAIQVGNKLPEFRLTNPVGEDVASADLLSNGPLLITFYRGSWCPFCDLAVASLQKNVEAFKTKGVTLVAITPELPDYSLSMTEKHDLKFPVLTDLGNRYAEQLGLLFRMPDTMKPVFEKFGRDMVAHNGDNSLVVPVTATLLVDAAGVVRNTFVDPDYTKRLEPTIAMEWIEGLKE</sequence>
<evidence type="ECO:0000313" key="12">
    <source>
        <dbReference type="Proteomes" id="UP001610335"/>
    </source>
</evidence>
<evidence type="ECO:0000256" key="7">
    <source>
        <dbReference type="ARBA" id="ARBA00032824"/>
    </source>
</evidence>
<evidence type="ECO:0000256" key="9">
    <source>
        <dbReference type="ARBA" id="ARBA00049091"/>
    </source>
</evidence>
<evidence type="ECO:0000256" key="1">
    <source>
        <dbReference type="ARBA" id="ARBA00013017"/>
    </source>
</evidence>
<evidence type="ECO:0000256" key="5">
    <source>
        <dbReference type="ARBA" id="ARBA00023157"/>
    </source>
</evidence>
<dbReference type="CDD" id="cd02970">
    <property type="entry name" value="PRX_like2"/>
    <property type="match status" value="1"/>
</dbReference>
<keyword evidence="3" id="KW-0049">Antioxidant</keyword>
<proteinExistence type="inferred from homology"/>
<organism evidence="11 12">
    <name type="scientific">Aspergillus cavernicola</name>
    <dbReference type="NCBI Taxonomy" id="176166"/>
    <lineage>
        <taxon>Eukaryota</taxon>
        <taxon>Fungi</taxon>
        <taxon>Dikarya</taxon>
        <taxon>Ascomycota</taxon>
        <taxon>Pezizomycotina</taxon>
        <taxon>Eurotiomycetes</taxon>
        <taxon>Eurotiomycetidae</taxon>
        <taxon>Eurotiales</taxon>
        <taxon>Aspergillaceae</taxon>
        <taxon>Aspergillus</taxon>
        <taxon>Aspergillus subgen. Nidulantes</taxon>
    </lineage>
</organism>
<keyword evidence="2" id="KW-0575">Peroxidase</keyword>
<dbReference type="InterPro" id="IPR050924">
    <property type="entry name" value="Peroxiredoxin_BCP/PrxQ"/>
</dbReference>
<dbReference type="PANTHER" id="PTHR42801:SF7">
    <property type="entry name" value="SLL1159 PROTEIN"/>
    <property type="match status" value="1"/>
</dbReference>
<evidence type="ECO:0000256" key="4">
    <source>
        <dbReference type="ARBA" id="ARBA00023002"/>
    </source>
</evidence>
<dbReference type="InterPro" id="IPR036249">
    <property type="entry name" value="Thioredoxin-like_sf"/>
</dbReference>
<comment type="caution">
    <text evidence="11">The sequence shown here is derived from an EMBL/GenBank/DDBJ whole genome shotgun (WGS) entry which is preliminary data.</text>
</comment>
<evidence type="ECO:0000256" key="8">
    <source>
        <dbReference type="ARBA" id="ARBA00038489"/>
    </source>
</evidence>
<evidence type="ECO:0000256" key="2">
    <source>
        <dbReference type="ARBA" id="ARBA00022559"/>
    </source>
</evidence>
<comment type="similarity">
    <text evidence="8">Belongs to the peroxiredoxin family. BCP/PrxQ subfamily.</text>
</comment>
<dbReference type="Proteomes" id="UP001610335">
    <property type="component" value="Unassembled WGS sequence"/>
</dbReference>
<dbReference type="SUPFAM" id="SSF52833">
    <property type="entry name" value="Thioredoxin-like"/>
    <property type="match status" value="1"/>
</dbReference>
<keyword evidence="4" id="KW-0560">Oxidoreductase</keyword>
<feature type="domain" description="Thioredoxin" evidence="10">
    <location>
        <begin position="43"/>
        <end position="216"/>
    </location>
</feature>
<dbReference type="PROSITE" id="PS51352">
    <property type="entry name" value="THIOREDOXIN_2"/>
    <property type="match status" value="1"/>
</dbReference>
<dbReference type="InterPro" id="IPR000866">
    <property type="entry name" value="AhpC/TSA"/>
</dbReference>
<comment type="catalytic activity">
    <reaction evidence="9">
        <text>a hydroperoxide + [thioredoxin]-dithiol = an alcohol + [thioredoxin]-disulfide + H2O</text>
        <dbReference type="Rhea" id="RHEA:62620"/>
        <dbReference type="Rhea" id="RHEA-COMP:10698"/>
        <dbReference type="Rhea" id="RHEA-COMP:10700"/>
        <dbReference type="ChEBI" id="CHEBI:15377"/>
        <dbReference type="ChEBI" id="CHEBI:29950"/>
        <dbReference type="ChEBI" id="CHEBI:30879"/>
        <dbReference type="ChEBI" id="CHEBI:35924"/>
        <dbReference type="ChEBI" id="CHEBI:50058"/>
        <dbReference type="EC" id="1.11.1.24"/>
    </reaction>
</comment>
<dbReference type="Pfam" id="PF00578">
    <property type="entry name" value="AhpC-TSA"/>
    <property type="match status" value="1"/>
</dbReference>
<keyword evidence="12" id="KW-1185">Reference proteome</keyword>
<protein>
    <recommendedName>
        <fullName evidence="1">thioredoxin-dependent peroxiredoxin</fullName>
        <ecNumber evidence="1">1.11.1.24</ecNumber>
    </recommendedName>
    <alternativeName>
        <fullName evidence="7">Thioredoxin peroxidase</fullName>
    </alternativeName>
</protein>
<dbReference type="InterPro" id="IPR013766">
    <property type="entry name" value="Thioredoxin_domain"/>
</dbReference>